<name>A0A813I6R3_POLGL</name>
<organism evidence="1 2">
    <name type="scientific">Polarella glacialis</name>
    <name type="common">Dinoflagellate</name>
    <dbReference type="NCBI Taxonomy" id="89957"/>
    <lineage>
        <taxon>Eukaryota</taxon>
        <taxon>Sar</taxon>
        <taxon>Alveolata</taxon>
        <taxon>Dinophyceae</taxon>
        <taxon>Suessiales</taxon>
        <taxon>Suessiaceae</taxon>
        <taxon>Polarella</taxon>
    </lineage>
</organism>
<evidence type="ECO:0000313" key="2">
    <source>
        <dbReference type="Proteomes" id="UP000626109"/>
    </source>
</evidence>
<gene>
    <name evidence="1" type="ORF">PGLA2088_LOCUS6000</name>
</gene>
<accession>A0A813I6R3</accession>
<dbReference type="Proteomes" id="UP000626109">
    <property type="component" value="Unassembled WGS sequence"/>
</dbReference>
<proteinExistence type="predicted"/>
<reference evidence="1" key="1">
    <citation type="submission" date="2021-02" db="EMBL/GenBank/DDBJ databases">
        <authorList>
            <person name="Dougan E. K."/>
            <person name="Rhodes N."/>
            <person name="Thang M."/>
            <person name="Chan C."/>
        </authorList>
    </citation>
    <scope>NUCLEOTIDE SEQUENCE</scope>
</reference>
<sequence length="161" mass="17642">MNQAAVRPPPRIVIAPASDWTEAPHFEGTPFHSPLSSLRTESGQGCISVPPVSLQQAEPQKSRLRICNKRLLSASQSSFSSIDAGTVGTCRLEGAESDDKEVNLDDMPHFCNLAHHFGVLMLWEWLQCTVPSTGLGLSAGWWHTAFRIRRSMLVTLPALPP</sequence>
<comment type="caution">
    <text evidence="1">The sequence shown here is derived from an EMBL/GenBank/DDBJ whole genome shotgun (WGS) entry which is preliminary data.</text>
</comment>
<dbReference type="EMBL" id="CAJNNW010005882">
    <property type="protein sequence ID" value="CAE8647811.1"/>
    <property type="molecule type" value="Genomic_DNA"/>
</dbReference>
<evidence type="ECO:0000313" key="1">
    <source>
        <dbReference type="EMBL" id="CAE8647811.1"/>
    </source>
</evidence>
<dbReference type="AlphaFoldDB" id="A0A813I6R3"/>
<protein>
    <submittedName>
        <fullName evidence="1">Uncharacterized protein</fullName>
    </submittedName>
</protein>